<reference evidence="2 3" key="1">
    <citation type="submission" date="2016-11" db="EMBL/GenBank/DDBJ databases">
        <authorList>
            <person name="Jaros S."/>
            <person name="Januszkiewicz K."/>
            <person name="Wedrychowicz H."/>
        </authorList>
    </citation>
    <scope>NUCLEOTIDE SEQUENCE [LARGE SCALE GENOMIC DNA]</scope>
    <source>
        <strain evidence="2 3">HD4</strain>
    </source>
</reference>
<feature type="transmembrane region" description="Helical" evidence="1">
    <location>
        <begin position="6"/>
        <end position="26"/>
    </location>
</feature>
<keyword evidence="1" id="KW-0812">Transmembrane</keyword>
<dbReference type="EMBL" id="FRBC01000017">
    <property type="protein sequence ID" value="SHK77748.1"/>
    <property type="molecule type" value="Genomic_DNA"/>
</dbReference>
<name>A0A1M6V8H7_SELRU</name>
<keyword evidence="1" id="KW-1133">Transmembrane helix</keyword>
<dbReference type="Proteomes" id="UP000184263">
    <property type="component" value="Unassembled WGS sequence"/>
</dbReference>
<sequence>MEALYVVLFILPLIVDICIGYDSYMCSHSKMKAMGWFFAGLGAQILVGMSIL</sequence>
<evidence type="ECO:0000313" key="2">
    <source>
        <dbReference type="EMBL" id="SHK77748.1"/>
    </source>
</evidence>
<evidence type="ECO:0000313" key="3">
    <source>
        <dbReference type="Proteomes" id="UP000184263"/>
    </source>
</evidence>
<feature type="transmembrane region" description="Helical" evidence="1">
    <location>
        <begin position="33"/>
        <end position="51"/>
    </location>
</feature>
<protein>
    <submittedName>
        <fullName evidence="2">Uncharacterized protein</fullName>
    </submittedName>
</protein>
<evidence type="ECO:0000256" key="1">
    <source>
        <dbReference type="SAM" id="Phobius"/>
    </source>
</evidence>
<keyword evidence="1" id="KW-0472">Membrane</keyword>
<organism evidence="2 3">
    <name type="scientific">Selenomonas ruminantium</name>
    <dbReference type="NCBI Taxonomy" id="971"/>
    <lineage>
        <taxon>Bacteria</taxon>
        <taxon>Bacillati</taxon>
        <taxon>Bacillota</taxon>
        <taxon>Negativicutes</taxon>
        <taxon>Selenomonadales</taxon>
        <taxon>Selenomonadaceae</taxon>
        <taxon>Selenomonas</taxon>
    </lineage>
</organism>
<proteinExistence type="predicted"/>
<gene>
    <name evidence="2" type="ORF">SAMN05216582_11725</name>
</gene>
<accession>A0A1M6V8H7</accession>
<dbReference type="RefSeq" id="WP_178139502.1">
    <property type="nucleotide sequence ID" value="NZ_FRBC01000017.1"/>
</dbReference>
<dbReference type="AlphaFoldDB" id="A0A1M6V8H7"/>